<organism evidence="2 3">
    <name type="scientific">Stenotrophomonas maltophilia</name>
    <name type="common">Pseudomonas maltophilia</name>
    <name type="synonym">Xanthomonas maltophilia</name>
    <dbReference type="NCBI Taxonomy" id="40324"/>
    <lineage>
        <taxon>Bacteria</taxon>
        <taxon>Pseudomonadati</taxon>
        <taxon>Pseudomonadota</taxon>
        <taxon>Gammaproteobacteria</taxon>
        <taxon>Lysobacterales</taxon>
        <taxon>Lysobacteraceae</taxon>
        <taxon>Stenotrophomonas</taxon>
        <taxon>Stenotrophomonas maltophilia group</taxon>
    </lineage>
</organism>
<sequence length="143" mass="15265">MSMLFQLRVMTAVLRQARLAAVISTLLAAAALLLASVSSAPGLVAMTLALASLLAAGVQAYYAARVGFDAALLEAMQACHPDAAPGVIDDVLQKLGLRDASATSRGWQARWQGMRRLMRWQLLALGAQAVLLLAAHLCRWVPW</sequence>
<evidence type="ECO:0000256" key="1">
    <source>
        <dbReference type="SAM" id="Phobius"/>
    </source>
</evidence>
<evidence type="ECO:0000313" key="2">
    <source>
        <dbReference type="EMBL" id="TGY34504.1"/>
    </source>
</evidence>
<dbReference type="Proteomes" id="UP000306631">
    <property type="component" value="Unassembled WGS sequence"/>
</dbReference>
<keyword evidence="1" id="KW-1133">Transmembrane helix</keyword>
<name>A0A4S2D2T5_STEMA</name>
<proteinExistence type="predicted"/>
<keyword evidence="1" id="KW-0472">Membrane</keyword>
<keyword evidence="1" id="KW-0812">Transmembrane</keyword>
<dbReference type="AlphaFoldDB" id="A0A4S2D2T5"/>
<evidence type="ECO:0000313" key="3">
    <source>
        <dbReference type="Proteomes" id="UP000306631"/>
    </source>
</evidence>
<accession>A0A4S2D2T5</accession>
<feature type="transmembrane region" description="Helical" evidence="1">
    <location>
        <begin position="49"/>
        <end position="68"/>
    </location>
</feature>
<dbReference type="RefSeq" id="WP_136004555.1">
    <property type="nucleotide sequence ID" value="NZ_SRYW01000006.1"/>
</dbReference>
<evidence type="ECO:0008006" key="4">
    <source>
        <dbReference type="Google" id="ProtNLM"/>
    </source>
</evidence>
<dbReference type="EMBL" id="SRYW01000006">
    <property type="protein sequence ID" value="TGY34504.1"/>
    <property type="molecule type" value="Genomic_DNA"/>
</dbReference>
<protein>
    <recommendedName>
        <fullName evidence="4">Transmembrane protein</fullName>
    </recommendedName>
</protein>
<comment type="caution">
    <text evidence="2">The sequence shown here is derived from an EMBL/GenBank/DDBJ whole genome shotgun (WGS) entry which is preliminary data.</text>
</comment>
<feature type="transmembrane region" description="Helical" evidence="1">
    <location>
        <begin position="120"/>
        <end position="142"/>
    </location>
</feature>
<reference evidence="2 3" key="1">
    <citation type="submission" date="2019-04" db="EMBL/GenBank/DDBJ databases">
        <title>Microbes associate with the intestines of laboratory mice.</title>
        <authorList>
            <person name="Navarre W."/>
            <person name="Wong E."/>
            <person name="Huang K."/>
            <person name="Tropini C."/>
            <person name="Ng K."/>
            <person name="Yu B."/>
        </authorList>
    </citation>
    <scope>NUCLEOTIDE SEQUENCE [LARGE SCALE GENOMIC DNA]</scope>
    <source>
        <strain evidence="2 3">NM62_B4-13</strain>
    </source>
</reference>
<dbReference type="OrthoDB" id="6053999at2"/>
<gene>
    <name evidence="2" type="ORF">E5352_08650</name>
</gene>